<proteinExistence type="predicted"/>
<reference evidence="2 3" key="1">
    <citation type="submission" date="2017-02" db="EMBL/GenBank/DDBJ databases">
        <title>Genomes of Trichoderma spp. with biocontrol activity.</title>
        <authorList>
            <person name="Gardiner D."/>
            <person name="Kazan K."/>
            <person name="Vos C."/>
            <person name="Harvey P."/>
        </authorList>
    </citation>
    <scope>NUCLEOTIDE SEQUENCE [LARGE SCALE GENOMIC DNA]</scope>
    <source>
        <strain evidence="2 3">Tr1</strain>
    </source>
</reference>
<gene>
    <name evidence="2" type="ORF">THARTR1_08113</name>
</gene>
<sequence length="364" mass="37884">MASITFHPEGCSSGNGLVTLVSAGSTGTGTCFFNDGAFPNSNPSGGYEIQGMPATVSVTISQGPPDGTTCGEELIALEHQNGCYDFPNLSNRIWWAFCNTGKDCPGVTQKRSYPPLSLSKKTVPANEGTKRTVDHQEKKETRSQGVVYTDEKGDYLLSSTGRRVPVVYHNETGDVELDSSPIEKRQSQTFTPPDNCVLDSSTCQSLADSGQLRALCVDCQQGLGNGVKASGSAMIDCRNSGGPCPVTFTDSVTVTDTISESITFGATIGDTGKDGANGNANFNFGLSVSIATTHGTSEGLLIPQGKIGFVQFQPQAQLGTVVTTTAQGNVCDSAGLNKICGAQPGILVSSSNDADGQYSVVLSS</sequence>
<feature type="compositionally biased region" description="Basic and acidic residues" evidence="1">
    <location>
        <begin position="128"/>
        <end position="142"/>
    </location>
</feature>
<feature type="region of interest" description="Disordered" evidence="1">
    <location>
        <begin position="115"/>
        <end position="142"/>
    </location>
</feature>
<dbReference type="Proteomes" id="UP000236290">
    <property type="component" value="Unassembled WGS sequence"/>
</dbReference>
<dbReference type="AlphaFoldDB" id="A0A2K0U090"/>
<evidence type="ECO:0000256" key="1">
    <source>
        <dbReference type="SAM" id="MobiDB-lite"/>
    </source>
</evidence>
<evidence type="ECO:0000313" key="2">
    <source>
        <dbReference type="EMBL" id="PNP51209.1"/>
    </source>
</evidence>
<protein>
    <submittedName>
        <fullName evidence="2">Uncharacterized protein</fullName>
    </submittedName>
</protein>
<name>A0A2K0U090_TRIHA</name>
<evidence type="ECO:0000313" key="3">
    <source>
        <dbReference type="Proteomes" id="UP000236290"/>
    </source>
</evidence>
<organism evidence="2 3">
    <name type="scientific">Trichoderma harzianum</name>
    <name type="common">Hypocrea lixii</name>
    <dbReference type="NCBI Taxonomy" id="5544"/>
    <lineage>
        <taxon>Eukaryota</taxon>
        <taxon>Fungi</taxon>
        <taxon>Dikarya</taxon>
        <taxon>Ascomycota</taxon>
        <taxon>Pezizomycotina</taxon>
        <taxon>Sordariomycetes</taxon>
        <taxon>Hypocreomycetidae</taxon>
        <taxon>Hypocreales</taxon>
        <taxon>Hypocreaceae</taxon>
        <taxon>Trichoderma</taxon>
    </lineage>
</organism>
<accession>A0A2K0U090</accession>
<comment type="caution">
    <text evidence="2">The sequence shown here is derived from an EMBL/GenBank/DDBJ whole genome shotgun (WGS) entry which is preliminary data.</text>
</comment>
<dbReference type="OrthoDB" id="4705199at2759"/>
<dbReference type="EMBL" id="MTYI01000134">
    <property type="protein sequence ID" value="PNP51209.1"/>
    <property type="molecule type" value="Genomic_DNA"/>
</dbReference>